<comment type="caution">
    <text evidence="1">The sequence shown here is derived from an EMBL/GenBank/DDBJ whole genome shotgun (WGS) entry which is preliminary data.</text>
</comment>
<organism evidence="1 2">
    <name type="scientific">Candidatus Roizmanbacteria bacterium CG11_big_fil_rev_8_21_14_0_20_36_8</name>
    <dbReference type="NCBI Taxonomy" id="1974856"/>
    <lineage>
        <taxon>Bacteria</taxon>
        <taxon>Candidatus Roizmaniibacteriota</taxon>
    </lineage>
</organism>
<reference evidence="1 2" key="1">
    <citation type="submission" date="2017-09" db="EMBL/GenBank/DDBJ databases">
        <title>Depth-based differentiation of microbial function through sediment-hosted aquifers and enrichment of novel symbionts in the deep terrestrial subsurface.</title>
        <authorList>
            <person name="Probst A.J."/>
            <person name="Ladd B."/>
            <person name="Jarett J.K."/>
            <person name="Geller-Mcgrath D.E."/>
            <person name="Sieber C.M."/>
            <person name="Emerson J.B."/>
            <person name="Anantharaman K."/>
            <person name="Thomas B.C."/>
            <person name="Malmstrom R."/>
            <person name="Stieglmeier M."/>
            <person name="Klingl A."/>
            <person name="Woyke T."/>
            <person name="Ryan C.M."/>
            <person name="Banfield J.F."/>
        </authorList>
    </citation>
    <scope>NUCLEOTIDE SEQUENCE [LARGE SCALE GENOMIC DNA]</scope>
    <source>
        <strain evidence="1">CG11_big_fil_rev_8_21_14_0_20_36_8</strain>
    </source>
</reference>
<accession>A0A2M6IU06</accession>
<evidence type="ECO:0000313" key="1">
    <source>
        <dbReference type="EMBL" id="PIQ73340.1"/>
    </source>
</evidence>
<sequence length="87" mass="10087">MNQQIRISLNDEVKGVLEFLKKNRYPVLSYPEIIRVVLSQAVTSGFDKETYPELTSDDLMKASSEFFLGDKDEVEYSEKDIVKPFTY</sequence>
<protein>
    <submittedName>
        <fullName evidence="1">Uncharacterized protein</fullName>
    </submittedName>
</protein>
<dbReference type="Proteomes" id="UP000231056">
    <property type="component" value="Unassembled WGS sequence"/>
</dbReference>
<dbReference type="EMBL" id="PCVM01000071">
    <property type="protein sequence ID" value="PIQ73340.1"/>
    <property type="molecule type" value="Genomic_DNA"/>
</dbReference>
<evidence type="ECO:0000313" key="2">
    <source>
        <dbReference type="Proteomes" id="UP000231056"/>
    </source>
</evidence>
<proteinExistence type="predicted"/>
<gene>
    <name evidence="1" type="ORF">COV58_03085</name>
</gene>
<name>A0A2M6IU06_9BACT</name>
<dbReference type="AlphaFoldDB" id="A0A2M6IU06"/>